<dbReference type="AlphaFoldDB" id="A0AAN7MHV2"/>
<gene>
    <name evidence="1" type="ORF">QYF61_021853</name>
</gene>
<protein>
    <submittedName>
        <fullName evidence="1">Uncharacterized protein</fullName>
    </submittedName>
</protein>
<proteinExistence type="predicted"/>
<sequence>MPKTASNHHITHKSFSVREQEVQRGPSLVGSLTSCVSTHLIWQQLLELHRTVQKQDLALSCQRDQEQAGPAVEARTSQYYSALVEEVKLWVPSMGKVLGWGPHEPPQVQQGQYRLGDEGMERSTAEQDLGHEKLAMRRQCALAAQKAKCLLGSGQARGPCVINALTSRTA</sequence>
<evidence type="ECO:0000313" key="1">
    <source>
        <dbReference type="EMBL" id="KAK4805754.1"/>
    </source>
</evidence>
<dbReference type="PROSITE" id="PS51257">
    <property type="entry name" value="PROKAR_LIPOPROTEIN"/>
    <property type="match status" value="1"/>
</dbReference>
<comment type="caution">
    <text evidence="1">The sequence shown here is derived from an EMBL/GenBank/DDBJ whole genome shotgun (WGS) entry which is preliminary data.</text>
</comment>
<accession>A0AAN7MHV2</accession>
<keyword evidence="2" id="KW-1185">Reference proteome</keyword>
<dbReference type="Proteomes" id="UP001333110">
    <property type="component" value="Unassembled WGS sequence"/>
</dbReference>
<organism evidence="1 2">
    <name type="scientific">Mycteria americana</name>
    <name type="common">Wood stork</name>
    <dbReference type="NCBI Taxonomy" id="33587"/>
    <lineage>
        <taxon>Eukaryota</taxon>
        <taxon>Metazoa</taxon>
        <taxon>Chordata</taxon>
        <taxon>Craniata</taxon>
        <taxon>Vertebrata</taxon>
        <taxon>Euteleostomi</taxon>
        <taxon>Archelosauria</taxon>
        <taxon>Archosauria</taxon>
        <taxon>Dinosauria</taxon>
        <taxon>Saurischia</taxon>
        <taxon>Theropoda</taxon>
        <taxon>Coelurosauria</taxon>
        <taxon>Aves</taxon>
        <taxon>Neognathae</taxon>
        <taxon>Neoaves</taxon>
        <taxon>Aequornithes</taxon>
        <taxon>Ciconiiformes</taxon>
        <taxon>Ciconiidae</taxon>
        <taxon>Mycteria</taxon>
    </lineage>
</organism>
<dbReference type="EMBL" id="JAUNZN010000064">
    <property type="protein sequence ID" value="KAK4805754.1"/>
    <property type="molecule type" value="Genomic_DNA"/>
</dbReference>
<reference evidence="1 2" key="1">
    <citation type="journal article" date="2023" name="J. Hered.">
        <title>Chromosome-level genome of the wood stork (Mycteria americana) provides insight into avian chromosome evolution.</title>
        <authorList>
            <person name="Flamio R. Jr."/>
            <person name="Ramstad K.M."/>
        </authorList>
    </citation>
    <scope>NUCLEOTIDE SEQUENCE [LARGE SCALE GENOMIC DNA]</scope>
    <source>
        <strain evidence="1">JAX WOST 10</strain>
    </source>
</reference>
<evidence type="ECO:0000313" key="2">
    <source>
        <dbReference type="Proteomes" id="UP001333110"/>
    </source>
</evidence>
<name>A0AAN7MHV2_MYCAM</name>